<dbReference type="GO" id="GO:1902201">
    <property type="term" value="P:negative regulation of bacterial-type flagellum-dependent cell motility"/>
    <property type="evidence" value="ECO:0007669"/>
    <property type="project" value="TreeGrafter"/>
</dbReference>
<dbReference type="InterPro" id="IPR050469">
    <property type="entry name" value="Diguanylate_Cyclase"/>
</dbReference>
<accession>A0A347U8Q0</accession>
<dbReference type="RefSeq" id="WP_118917409.1">
    <property type="nucleotide sequence ID" value="NZ_CP032097.1"/>
</dbReference>
<dbReference type="NCBIfam" id="TIGR00254">
    <property type="entry name" value="GGDEF"/>
    <property type="match status" value="1"/>
</dbReference>
<feature type="coiled-coil region" evidence="3">
    <location>
        <begin position="183"/>
        <end position="308"/>
    </location>
</feature>
<dbReference type="GO" id="GO:0043709">
    <property type="term" value="P:cell adhesion involved in single-species biofilm formation"/>
    <property type="evidence" value="ECO:0007669"/>
    <property type="project" value="TreeGrafter"/>
</dbReference>
<reference evidence="6 8" key="2">
    <citation type="submission" date="2018-08" db="EMBL/GenBank/DDBJ databases">
        <title>Complete genome of the Arcobacter ellisii type strain LMG 26155.</title>
        <authorList>
            <person name="Miller W.G."/>
            <person name="Yee E."/>
            <person name="Bono J.L."/>
        </authorList>
    </citation>
    <scope>NUCLEOTIDE SEQUENCE [LARGE SCALE GENOMIC DNA]</scope>
    <source>
        <strain evidence="6 8">LMG 26155</strain>
    </source>
</reference>
<feature type="domain" description="GGDEF" evidence="5">
    <location>
        <begin position="381"/>
        <end position="508"/>
    </location>
</feature>
<dbReference type="InterPro" id="IPR000160">
    <property type="entry name" value="GGDEF_dom"/>
</dbReference>
<dbReference type="InterPro" id="IPR043128">
    <property type="entry name" value="Rev_trsase/Diguanyl_cyclase"/>
</dbReference>
<keyword evidence="4" id="KW-1133">Transmembrane helix</keyword>
<keyword evidence="8" id="KW-1185">Reference proteome</keyword>
<dbReference type="Pfam" id="PF00990">
    <property type="entry name" value="GGDEF"/>
    <property type="match status" value="1"/>
</dbReference>
<dbReference type="CDD" id="cd01949">
    <property type="entry name" value="GGDEF"/>
    <property type="match status" value="1"/>
</dbReference>
<dbReference type="OrthoDB" id="5457582at2"/>
<evidence type="ECO:0000313" key="6">
    <source>
        <dbReference type="EMBL" id="AXX95228.1"/>
    </source>
</evidence>
<gene>
    <name evidence="6" type="ORF">AELL_1570</name>
    <name evidence="7" type="ORF">CP962_08940</name>
</gene>
<dbReference type="EMBL" id="NXIG01000008">
    <property type="protein sequence ID" value="RXI30122.1"/>
    <property type="molecule type" value="Genomic_DNA"/>
</dbReference>
<dbReference type="SMART" id="SM00267">
    <property type="entry name" value="GGDEF"/>
    <property type="match status" value="1"/>
</dbReference>
<dbReference type="EC" id="2.7.7.65" evidence="1"/>
<dbReference type="Proteomes" id="UP000290588">
    <property type="component" value="Unassembled WGS sequence"/>
</dbReference>
<keyword evidence="4" id="KW-0812">Transmembrane</keyword>
<dbReference type="InterPro" id="IPR025293">
    <property type="entry name" value="YfiR/HmsC-like"/>
</dbReference>
<evidence type="ECO:0000256" key="3">
    <source>
        <dbReference type="SAM" id="Coils"/>
    </source>
</evidence>
<keyword evidence="3" id="KW-0175">Coiled coil</keyword>
<sequence length="508" mass="59591">MKIFVYIITIFLIVNNLFSNEIKEEQVKVAYVYNFLKNISWQNEQKIDKYRLMIVSKNDTLNNMFLMLASRKQLKDKNLEVLIYDETKKYKNIQAIYIDESFIEIYEKLFFEYDKENTLFISDEYEDKKQVMINLLKNDTKINFEINKANILNRSLEISPNLILLGGTEIDVANLYKTSQYALKEQKDTINSLNQKIETKNLELTSKIKAIEEQKNMIANQTKNIKDYENKLNIQTKSLEEQKRQLNEIYKNIESQKEKLSNAILEVKDKENVVQELISLQQEKQQEFENAKQTLEFLNSQIEEQKNNLLLKEVVIADQKNIIATLVVLFMIIVILGLNGIRQNRLLKNLSQTDSLSSLYNRRFMLNKLEEEISKYKRYKIPFSILLIDIDFFKKINDSYGHDKGDFVIKQISNLMQNNIRNTDICARWGGEEFLILAPNSDLKAALTLANNLKELIEKTNFDIKDCVTVSIGISTFNENLNQENLLKLADDALYKAKEKGRNKIEFM</sequence>
<evidence type="ECO:0000313" key="9">
    <source>
        <dbReference type="Proteomes" id="UP000290588"/>
    </source>
</evidence>
<evidence type="ECO:0000256" key="1">
    <source>
        <dbReference type="ARBA" id="ARBA00012528"/>
    </source>
</evidence>
<dbReference type="KEGG" id="aell:AELL_1570"/>
<dbReference type="Proteomes" id="UP000262582">
    <property type="component" value="Chromosome"/>
</dbReference>
<evidence type="ECO:0000313" key="8">
    <source>
        <dbReference type="Proteomes" id="UP000262582"/>
    </source>
</evidence>
<dbReference type="PROSITE" id="PS50887">
    <property type="entry name" value="GGDEF"/>
    <property type="match status" value="1"/>
</dbReference>
<comment type="catalytic activity">
    <reaction evidence="2">
        <text>2 GTP = 3',3'-c-di-GMP + 2 diphosphate</text>
        <dbReference type="Rhea" id="RHEA:24898"/>
        <dbReference type="ChEBI" id="CHEBI:33019"/>
        <dbReference type="ChEBI" id="CHEBI:37565"/>
        <dbReference type="ChEBI" id="CHEBI:58805"/>
        <dbReference type="EC" id="2.7.7.65"/>
    </reaction>
</comment>
<evidence type="ECO:0000256" key="2">
    <source>
        <dbReference type="ARBA" id="ARBA00034247"/>
    </source>
</evidence>
<dbReference type="GO" id="GO:0005886">
    <property type="term" value="C:plasma membrane"/>
    <property type="evidence" value="ECO:0007669"/>
    <property type="project" value="TreeGrafter"/>
</dbReference>
<dbReference type="Gene3D" id="3.30.70.270">
    <property type="match status" value="1"/>
</dbReference>
<proteinExistence type="predicted"/>
<feature type="transmembrane region" description="Helical" evidence="4">
    <location>
        <begin position="322"/>
        <end position="341"/>
    </location>
</feature>
<evidence type="ECO:0000256" key="4">
    <source>
        <dbReference type="SAM" id="Phobius"/>
    </source>
</evidence>
<protein>
    <recommendedName>
        <fullName evidence="1">diguanylate cyclase</fullName>
        <ecNumber evidence="1">2.7.7.65</ecNumber>
    </recommendedName>
</protein>
<reference evidence="7 9" key="1">
    <citation type="submission" date="2017-09" db="EMBL/GenBank/DDBJ databases">
        <title>Genomics of the genus Arcobacter.</title>
        <authorList>
            <person name="Perez-Cataluna A."/>
            <person name="Figueras M.J."/>
            <person name="Salas-Masso N."/>
        </authorList>
    </citation>
    <scope>NUCLEOTIDE SEQUENCE [LARGE SCALE GENOMIC DNA]</scope>
    <source>
        <strain evidence="7 9">CECT 7837</strain>
    </source>
</reference>
<dbReference type="SUPFAM" id="SSF55073">
    <property type="entry name" value="Nucleotide cyclase"/>
    <property type="match status" value="1"/>
</dbReference>
<dbReference type="FunFam" id="3.30.70.270:FF:000001">
    <property type="entry name" value="Diguanylate cyclase domain protein"/>
    <property type="match status" value="1"/>
</dbReference>
<evidence type="ECO:0000313" key="7">
    <source>
        <dbReference type="EMBL" id="RXI30122.1"/>
    </source>
</evidence>
<dbReference type="PANTHER" id="PTHR45138">
    <property type="entry name" value="REGULATORY COMPONENTS OF SENSORY TRANSDUCTION SYSTEM"/>
    <property type="match status" value="1"/>
</dbReference>
<keyword evidence="4" id="KW-0472">Membrane</keyword>
<dbReference type="Pfam" id="PF13689">
    <property type="entry name" value="DUF4154"/>
    <property type="match status" value="1"/>
</dbReference>
<dbReference type="EMBL" id="CP032097">
    <property type="protein sequence ID" value="AXX95228.1"/>
    <property type="molecule type" value="Genomic_DNA"/>
</dbReference>
<name>A0A347U8Q0_9BACT</name>
<dbReference type="GO" id="GO:0052621">
    <property type="term" value="F:diguanylate cyclase activity"/>
    <property type="evidence" value="ECO:0007669"/>
    <property type="project" value="UniProtKB-EC"/>
</dbReference>
<dbReference type="PANTHER" id="PTHR45138:SF9">
    <property type="entry name" value="DIGUANYLATE CYCLASE DGCM-RELATED"/>
    <property type="match status" value="1"/>
</dbReference>
<organism evidence="7 9">
    <name type="scientific">Arcobacter ellisii</name>
    <dbReference type="NCBI Taxonomy" id="913109"/>
    <lineage>
        <taxon>Bacteria</taxon>
        <taxon>Pseudomonadati</taxon>
        <taxon>Campylobacterota</taxon>
        <taxon>Epsilonproteobacteria</taxon>
        <taxon>Campylobacterales</taxon>
        <taxon>Arcobacteraceae</taxon>
        <taxon>Arcobacter</taxon>
    </lineage>
</organism>
<dbReference type="InterPro" id="IPR029787">
    <property type="entry name" value="Nucleotide_cyclase"/>
</dbReference>
<evidence type="ECO:0000259" key="5">
    <source>
        <dbReference type="PROSITE" id="PS50887"/>
    </source>
</evidence>
<dbReference type="AlphaFoldDB" id="A0A347U8Q0"/>